<accession>A0A0S1SQF5</accession>
<accession>A0A0S1SE35</accession>
<accession>A0A0S1SIA8</accession>
<reference evidence="3" key="1">
    <citation type="submission" date="2015-10" db="EMBL/GenBank/DDBJ databases">
        <title>Analysis of five complete genome sequences for members of the class Peribacteria in the recently recognized Peregrinibacteria bacterial phylum.</title>
        <authorList>
            <person name="Anantharaman K."/>
            <person name="Brown C.T."/>
            <person name="Burstein D."/>
            <person name="Castelle C.J."/>
            <person name="Probst A.J."/>
            <person name="Thomas B.C."/>
            <person name="Williams K.H."/>
            <person name="Banfield J.F."/>
        </authorList>
    </citation>
    <scope>NUCLEOTIDE SEQUENCE [LARGE SCALE GENOMIC DNA]</scope>
</reference>
<feature type="compositionally biased region" description="Polar residues" evidence="1">
    <location>
        <begin position="59"/>
        <end position="69"/>
    </location>
</feature>
<protein>
    <submittedName>
        <fullName evidence="2">Uncharacterized protein</fullName>
    </submittedName>
</protein>
<feature type="compositionally biased region" description="Basic and acidic residues" evidence="1">
    <location>
        <begin position="118"/>
        <end position="129"/>
    </location>
</feature>
<dbReference type="AntiFam" id="ANF00020">
    <property type="entry name" value="tRNA translation"/>
</dbReference>
<accession>A0A0S1SW32</accession>
<gene>
    <name evidence="2" type="ORF">PeribacterD1_0341</name>
</gene>
<dbReference type="AlphaFoldDB" id="A0A0S1SIA8"/>
<accession>A0A0S1SRD7</accession>
<proteinExistence type="predicted"/>
<sequence length="178" mass="20069">MNNTPRPVFCRRLNFAAIMPSKSIFHIICQPNILFPSFILQNVDIVPHVMSIGGLPSVAQSKNQPTSAPFGSYGRHPPLRGGWWAGRDSNPRRRKPPDLQSGPFDHFGTDPRIAAEIQRAEERQSDSPRRSPQTKPGRPTCPSVAKLFFSARAFWSRFTLLHFLECARSAKHGLRIQE</sequence>
<reference evidence="2 3" key="2">
    <citation type="journal article" date="2016" name="PeerJ">
        <title>Analysis of five complete genome sequences for members of the class Peribacteria in the recently recognized Peregrinibacteria bacterial phylum.</title>
        <authorList>
            <person name="Anantharaman K."/>
            <person name="Brown C.T."/>
            <person name="Burstein D."/>
            <person name="Castelle C.J."/>
            <person name="Probst A.J."/>
            <person name="Thomas B.C."/>
            <person name="Williams K.H."/>
            <person name="Banfield J.F."/>
        </authorList>
    </citation>
    <scope>NUCLEOTIDE SEQUENCE [LARGE SCALE GENOMIC DNA]</scope>
    <source>
        <strain evidence="2">RIFOXYD1_FULL_PER-ii_59_16</strain>
    </source>
</reference>
<dbReference type="EMBL" id="CP013065">
    <property type="protein sequence ID" value="ALM13039.1"/>
    <property type="molecule type" value="Genomic_DNA"/>
</dbReference>
<feature type="region of interest" description="Disordered" evidence="1">
    <location>
        <begin position="59"/>
        <end position="142"/>
    </location>
</feature>
<evidence type="ECO:0000313" key="3">
    <source>
        <dbReference type="Proteomes" id="UP000069135"/>
    </source>
</evidence>
<evidence type="ECO:0000313" key="2">
    <source>
        <dbReference type="EMBL" id="ALM13039.1"/>
    </source>
</evidence>
<evidence type="ECO:0000256" key="1">
    <source>
        <dbReference type="SAM" id="MobiDB-lite"/>
    </source>
</evidence>
<organism evidence="2 3">
    <name type="scientific">Candidatus Peribacter riflensis</name>
    <dbReference type="NCBI Taxonomy" id="1735162"/>
    <lineage>
        <taxon>Bacteria</taxon>
        <taxon>Candidatus Peregrinibacteriota</taxon>
        <taxon>Candidatus Peribacteria</taxon>
        <taxon>Candidatus Peribacterales</taxon>
        <taxon>Candidatus Peribacteraceae</taxon>
        <taxon>Candidatus Peribacter</taxon>
    </lineage>
</organism>
<dbReference type="KEGG" id="prf:PeribacterA2_0341"/>
<dbReference type="Proteomes" id="UP000069135">
    <property type="component" value="Chromosome"/>
</dbReference>
<name>A0A0S1SIA8_9BACT</name>